<name>A0A1E7REL9_9GAMM</name>
<organism evidence="2 3">
    <name type="scientific">Acinetobacter qingfengensis</name>
    <dbReference type="NCBI Taxonomy" id="1262585"/>
    <lineage>
        <taxon>Bacteria</taxon>
        <taxon>Pseudomonadati</taxon>
        <taxon>Pseudomonadota</taxon>
        <taxon>Gammaproteobacteria</taxon>
        <taxon>Moraxellales</taxon>
        <taxon>Moraxellaceae</taxon>
        <taxon>Acinetobacter</taxon>
    </lineage>
</organism>
<dbReference type="Pfam" id="PF13460">
    <property type="entry name" value="NAD_binding_10"/>
    <property type="match status" value="1"/>
</dbReference>
<dbReference type="InterPro" id="IPR052718">
    <property type="entry name" value="NmrA-type_oxidoreductase"/>
</dbReference>
<comment type="caution">
    <text evidence="2">The sequence shown here is derived from an EMBL/GenBank/DDBJ whole genome shotgun (WGS) entry which is preliminary data.</text>
</comment>
<feature type="domain" description="NAD(P)-binding" evidence="1">
    <location>
        <begin position="7"/>
        <end position="181"/>
    </location>
</feature>
<sequence length="285" mass="31237">MKIAVTGATGQLGQLVIEQLLSRTHQDNIVALVRDPQKAQTFEQQGIETRAFDYTNPIDQLSETLKGITHLLLISSSEVGQRIPQHKNVIDAAKNANVSQIAYTSILNAEQSPLALAQEHVATEHLIKTSGLIYTLLRNSWYSENYAISLPQAVEYGTIFGATHHGKISSASRLDYATAAAVILTETGHGNKTYELAGDQSYTLDDVAKWASEVSGKLVKYEDLSEQEFKNTLIKAGLPEALATMLADSDESVSQNGLFSESKDLQHLINRPTTPMHKTVQQFLS</sequence>
<dbReference type="Gene3D" id="3.40.50.720">
    <property type="entry name" value="NAD(P)-binding Rossmann-like Domain"/>
    <property type="match status" value="1"/>
</dbReference>
<dbReference type="OrthoDB" id="5510591at2"/>
<proteinExistence type="predicted"/>
<dbReference type="InterPro" id="IPR036291">
    <property type="entry name" value="NAD(P)-bd_dom_sf"/>
</dbReference>
<keyword evidence="3" id="KW-1185">Reference proteome</keyword>
<gene>
    <name evidence="2" type="ORF">BJI46_08810</name>
</gene>
<dbReference type="Gene3D" id="3.90.25.10">
    <property type="entry name" value="UDP-galactose 4-epimerase, domain 1"/>
    <property type="match status" value="1"/>
</dbReference>
<evidence type="ECO:0000313" key="3">
    <source>
        <dbReference type="Proteomes" id="UP000185895"/>
    </source>
</evidence>
<reference evidence="2 3" key="1">
    <citation type="submission" date="2016-09" db="EMBL/GenBank/DDBJ databases">
        <authorList>
            <person name="Capua I."/>
            <person name="De Benedictis P."/>
            <person name="Joannis T."/>
            <person name="Lombin L.H."/>
            <person name="Cattoli G."/>
        </authorList>
    </citation>
    <scope>NUCLEOTIDE SEQUENCE [LARGE SCALE GENOMIC DNA]</scope>
    <source>
        <strain evidence="2 3">ANC 4671</strain>
    </source>
</reference>
<dbReference type="AlphaFoldDB" id="A0A1E7REL9"/>
<dbReference type="PANTHER" id="PTHR47129:SF1">
    <property type="entry name" value="NMRA-LIKE DOMAIN-CONTAINING PROTEIN"/>
    <property type="match status" value="1"/>
</dbReference>
<dbReference type="EMBL" id="MKKK01000005">
    <property type="protein sequence ID" value="OEY97702.1"/>
    <property type="molecule type" value="Genomic_DNA"/>
</dbReference>
<accession>A0A1E7REL9</accession>
<dbReference type="CDD" id="cd05269">
    <property type="entry name" value="TMR_SDR_a"/>
    <property type="match status" value="1"/>
</dbReference>
<dbReference type="PANTHER" id="PTHR47129">
    <property type="entry name" value="QUINONE OXIDOREDUCTASE 2"/>
    <property type="match status" value="1"/>
</dbReference>
<dbReference type="RefSeq" id="WP_070068907.1">
    <property type="nucleotide sequence ID" value="NZ_MKKK01000005.1"/>
</dbReference>
<evidence type="ECO:0000313" key="2">
    <source>
        <dbReference type="EMBL" id="OEY97702.1"/>
    </source>
</evidence>
<dbReference type="Proteomes" id="UP000185895">
    <property type="component" value="Unassembled WGS sequence"/>
</dbReference>
<evidence type="ECO:0000259" key="1">
    <source>
        <dbReference type="Pfam" id="PF13460"/>
    </source>
</evidence>
<dbReference type="SUPFAM" id="SSF51735">
    <property type="entry name" value="NAD(P)-binding Rossmann-fold domains"/>
    <property type="match status" value="1"/>
</dbReference>
<protein>
    <submittedName>
        <fullName evidence="2">NAD(P)-dependent oxidoreductase</fullName>
    </submittedName>
</protein>
<dbReference type="STRING" id="1262585.BJI46_08810"/>
<dbReference type="InterPro" id="IPR016040">
    <property type="entry name" value="NAD(P)-bd_dom"/>
</dbReference>